<keyword evidence="2" id="KW-1185">Reference proteome</keyword>
<sequence>MSLPQKIVWQFSVASWSETAFHEMPEAGKLSRASIANTFSGALDGLGTLEYLFVYPITPADDVLFSGYERIVGQVGTLQGSFVLKHEGIYSPTTGVSGSLTIVANSGTGDFSGIRGQGNIIAKAGEHGGSYTLQIENQV</sequence>
<organism evidence="1 2">
    <name type="scientific">Undibacterium parvum</name>
    <dbReference type="NCBI Taxonomy" id="401471"/>
    <lineage>
        <taxon>Bacteria</taxon>
        <taxon>Pseudomonadati</taxon>
        <taxon>Pseudomonadota</taxon>
        <taxon>Betaproteobacteria</taxon>
        <taxon>Burkholderiales</taxon>
        <taxon>Oxalobacteraceae</taxon>
        <taxon>Undibacterium</taxon>
    </lineage>
</organism>
<dbReference type="Gene3D" id="2.40.350.10">
    <property type="entry name" value="SO1590-like"/>
    <property type="match status" value="1"/>
</dbReference>
<dbReference type="Proteomes" id="UP000275663">
    <property type="component" value="Chromosome"/>
</dbReference>
<dbReference type="InterPro" id="IPR023159">
    <property type="entry name" value="SO1590-like_sf"/>
</dbReference>
<protein>
    <submittedName>
        <fullName evidence="1">DUF3224 domain-containing protein</fullName>
    </submittedName>
</protein>
<dbReference type="Pfam" id="PF11528">
    <property type="entry name" value="DUF3224"/>
    <property type="match status" value="1"/>
</dbReference>
<dbReference type="SUPFAM" id="SSF159238">
    <property type="entry name" value="SO1590-like"/>
    <property type="match status" value="1"/>
</dbReference>
<name>A0A3Q9BS64_9BURK</name>
<evidence type="ECO:0000313" key="2">
    <source>
        <dbReference type="Proteomes" id="UP000275663"/>
    </source>
</evidence>
<dbReference type="InterPro" id="IPR021607">
    <property type="entry name" value="DUF3224"/>
</dbReference>
<proteinExistence type="predicted"/>
<dbReference type="KEGG" id="upv:EJN92_15460"/>
<gene>
    <name evidence="1" type="ORF">EJN92_15460</name>
</gene>
<dbReference type="RefSeq" id="WP_126128648.1">
    <property type="nucleotide sequence ID" value="NZ_CP034464.1"/>
</dbReference>
<dbReference type="EMBL" id="CP034464">
    <property type="protein sequence ID" value="AZP13272.1"/>
    <property type="molecule type" value="Genomic_DNA"/>
</dbReference>
<accession>A0A3Q9BS64</accession>
<dbReference type="OrthoDB" id="8592323at2"/>
<evidence type="ECO:0000313" key="1">
    <source>
        <dbReference type="EMBL" id="AZP13272.1"/>
    </source>
</evidence>
<reference evidence="1 2" key="1">
    <citation type="journal article" date="2011" name="Int. J. Syst. Evol. Microbiol.">
        <title>Description of Undibacterium oligocarboniphilum sp. nov., isolated from purified water, and Undibacterium pigrum strain CCUG 49012 as the type strain of Undibacterium parvum sp. nov., and emended descriptions of the genus Undibacterium and the species Undibacterium pigrum.</title>
        <authorList>
            <person name="Eder W."/>
            <person name="Wanner G."/>
            <person name="Ludwig W."/>
            <person name="Busse H.J."/>
            <person name="Ziemke-Kageler F."/>
            <person name="Lang E."/>
        </authorList>
    </citation>
    <scope>NUCLEOTIDE SEQUENCE [LARGE SCALE GENOMIC DNA]</scope>
    <source>
        <strain evidence="1 2">DSM 23061</strain>
    </source>
</reference>
<dbReference type="AlphaFoldDB" id="A0A3Q9BS64"/>